<dbReference type="STRING" id="578458.D8PVX0"/>
<proteinExistence type="inferred from homology"/>
<dbReference type="Pfam" id="PF00011">
    <property type="entry name" value="HSP20"/>
    <property type="match status" value="1"/>
</dbReference>
<keyword evidence="7" id="KW-1185">Reference proteome</keyword>
<name>D8PVX0_SCHCM</name>
<dbReference type="OMA" id="LMRRNDW"/>
<dbReference type="FunCoup" id="D8PVX0">
    <property type="interactions" value="188"/>
</dbReference>
<dbReference type="InParanoid" id="D8PVX0"/>
<evidence type="ECO:0000259" key="5">
    <source>
        <dbReference type="PROSITE" id="PS51203"/>
    </source>
</evidence>
<dbReference type="HOGENOM" id="CLU_046737_12_0_1"/>
<dbReference type="CDD" id="cd06464">
    <property type="entry name" value="ACD_sHsps-like"/>
    <property type="match status" value="1"/>
</dbReference>
<dbReference type="Proteomes" id="UP000007431">
    <property type="component" value="Unassembled WGS sequence"/>
</dbReference>
<dbReference type="AlphaFoldDB" id="D8PVX0"/>
<evidence type="ECO:0000259" key="4">
    <source>
        <dbReference type="PROSITE" id="PS01031"/>
    </source>
</evidence>
<evidence type="ECO:0000256" key="3">
    <source>
        <dbReference type="RuleBase" id="RU003616"/>
    </source>
</evidence>
<feature type="domain" description="CS" evidence="5">
    <location>
        <begin position="38"/>
        <end position="145"/>
    </location>
</feature>
<organism evidence="7">
    <name type="scientific">Schizophyllum commune (strain H4-8 / FGSC 9210)</name>
    <name type="common">Split gill fungus</name>
    <dbReference type="NCBI Taxonomy" id="578458"/>
    <lineage>
        <taxon>Eukaryota</taxon>
        <taxon>Fungi</taxon>
        <taxon>Dikarya</taxon>
        <taxon>Basidiomycota</taxon>
        <taxon>Agaricomycotina</taxon>
        <taxon>Agaricomycetes</taxon>
        <taxon>Agaricomycetidae</taxon>
        <taxon>Agaricales</taxon>
        <taxon>Schizophyllaceae</taxon>
        <taxon>Schizophyllum</taxon>
    </lineage>
</organism>
<dbReference type="InterPro" id="IPR008978">
    <property type="entry name" value="HSP20-like_chaperone"/>
</dbReference>
<dbReference type="SUPFAM" id="SSF49764">
    <property type="entry name" value="HSP20-like chaperones"/>
    <property type="match status" value="1"/>
</dbReference>
<comment type="similarity">
    <text evidence="2 3">Belongs to the small heat shock protein (HSP20) family.</text>
</comment>
<evidence type="ECO:0000256" key="2">
    <source>
        <dbReference type="PROSITE-ProRule" id="PRU00285"/>
    </source>
</evidence>
<dbReference type="InterPro" id="IPR007052">
    <property type="entry name" value="CS_dom"/>
</dbReference>
<dbReference type="PROSITE" id="PS51203">
    <property type="entry name" value="CS"/>
    <property type="match status" value="1"/>
</dbReference>
<evidence type="ECO:0000256" key="1">
    <source>
        <dbReference type="ARBA" id="ARBA00023016"/>
    </source>
</evidence>
<sequence>MSLFRYEPFYDVDRIFNEFFGEAQRRRGEGTSSDVVQALKPRMDLHEDAEKNLVTATFELPGLKKEDVQVNLQNGLLTVSGETKSESDKEEQGYAVRERRYGKISRTLRLPEGVKEDEVKAALENGVLTVTFPKTGAQNTPKKITVA</sequence>
<evidence type="ECO:0000313" key="7">
    <source>
        <dbReference type="Proteomes" id="UP000007431"/>
    </source>
</evidence>
<dbReference type="VEuPathDB" id="FungiDB:SCHCODRAFT_02579844"/>
<reference evidence="6 7" key="1">
    <citation type="journal article" date="2010" name="Nat. Biotechnol.">
        <title>Genome sequence of the model mushroom Schizophyllum commune.</title>
        <authorList>
            <person name="Ohm R.A."/>
            <person name="de Jong J.F."/>
            <person name="Lugones L.G."/>
            <person name="Aerts A."/>
            <person name="Kothe E."/>
            <person name="Stajich J.E."/>
            <person name="de Vries R.P."/>
            <person name="Record E."/>
            <person name="Levasseur A."/>
            <person name="Baker S.E."/>
            <person name="Bartholomew K.A."/>
            <person name="Coutinho P.M."/>
            <person name="Erdmann S."/>
            <person name="Fowler T.J."/>
            <person name="Gathman A.C."/>
            <person name="Lombard V."/>
            <person name="Henrissat B."/>
            <person name="Knabe N."/>
            <person name="Kuees U."/>
            <person name="Lilly W.W."/>
            <person name="Lindquist E."/>
            <person name="Lucas S."/>
            <person name="Magnuson J.K."/>
            <person name="Piumi F."/>
            <person name="Raudaskoski M."/>
            <person name="Salamov A."/>
            <person name="Schmutz J."/>
            <person name="Schwarze F.W.M.R."/>
            <person name="vanKuyk P.A."/>
            <person name="Horton J.S."/>
            <person name="Grigoriev I.V."/>
            <person name="Woesten H.A.B."/>
        </authorList>
    </citation>
    <scope>NUCLEOTIDE SEQUENCE [LARGE SCALE GENOMIC DNA]</scope>
    <source>
        <strain evidence="7">H4-8 / FGSC 9210</strain>
    </source>
</reference>
<dbReference type="InterPro" id="IPR031107">
    <property type="entry name" value="Small_HSP"/>
</dbReference>
<evidence type="ECO:0000313" key="6">
    <source>
        <dbReference type="EMBL" id="EFJ00940.1"/>
    </source>
</evidence>
<dbReference type="EMBL" id="GL377303">
    <property type="protein sequence ID" value="EFJ00940.1"/>
    <property type="molecule type" value="Genomic_DNA"/>
</dbReference>
<dbReference type="eggNOG" id="KOG0710">
    <property type="taxonomic scope" value="Eukaryota"/>
</dbReference>
<feature type="domain" description="SHSP" evidence="4">
    <location>
        <begin position="34"/>
        <end position="147"/>
    </location>
</feature>
<dbReference type="PANTHER" id="PTHR11527">
    <property type="entry name" value="HEAT-SHOCK PROTEIN 20 FAMILY MEMBER"/>
    <property type="match status" value="1"/>
</dbReference>
<keyword evidence="1" id="KW-0346">Stress response</keyword>
<protein>
    <submittedName>
        <fullName evidence="6">Uncharacterized protein</fullName>
    </submittedName>
</protein>
<gene>
    <name evidence="6" type="ORF">SCHCODRAFT_51554</name>
</gene>
<accession>D8PVX0</accession>
<dbReference type="Gene3D" id="2.60.40.790">
    <property type="match status" value="1"/>
</dbReference>
<dbReference type="InterPro" id="IPR002068">
    <property type="entry name" value="A-crystallin/Hsp20_dom"/>
</dbReference>
<dbReference type="PROSITE" id="PS01031">
    <property type="entry name" value="SHSP"/>
    <property type="match status" value="1"/>
</dbReference>